<evidence type="ECO:0000259" key="5">
    <source>
        <dbReference type="PROSITE" id="PS50931"/>
    </source>
</evidence>
<dbReference type="GO" id="GO:0006351">
    <property type="term" value="P:DNA-templated transcription"/>
    <property type="evidence" value="ECO:0007669"/>
    <property type="project" value="TreeGrafter"/>
</dbReference>
<reference evidence="7 9" key="2">
    <citation type="submission" date="2019-03" db="EMBL/GenBank/DDBJ databases">
        <title>Genomic Encyclopedia of Type Strains, Phase IV (KMG-IV): sequencing the most valuable type-strain genomes for metagenomic binning, comparative biology and taxonomic classification.</title>
        <authorList>
            <person name="Goeker M."/>
        </authorList>
    </citation>
    <scope>NUCLEOTIDE SEQUENCE [LARGE SCALE GENOMIC DNA]</scope>
    <source>
        <strain evidence="7 9">DSM 3764</strain>
    </source>
</reference>
<dbReference type="InterPro" id="IPR036388">
    <property type="entry name" value="WH-like_DNA-bd_sf"/>
</dbReference>
<dbReference type="InterPro" id="IPR000847">
    <property type="entry name" value="LysR_HTH_N"/>
</dbReference>
<dbReference type="GO" id="GO:0043565">
    <property type="term" value="F:sequence-specific DNA binding"/>
    <property type="evidence" value="ECO:0007669"/>
    <property type="project" value="TreeGrafter"/>
</dbReference>
<keyword evidence="3 7" id="KW-0238">DNA-binding</keyword>
<evidence type="ECO:0000313" key="8">
    <source>
        <dbReference type="Proteomes" id="UP000255108"/>
    </source>
</evidence>
<keyword evidence="4" id="KW-0804">Transcription</keyword>
<dbReference type="AlphaFoldDB" id="A0A377SWF8"/>
<dbReference type="Proteomes" id="UP000295794">
    <property type="component" value="Unassembled WGS sequence"/>
</dbReference>
<evidence type="ECO:0000313" key="7">
    <source>
        <dbReference type="EMBL" id="TCU85009.1"/>
    </source>
</evidence>
<dbReference type="InterPro" id="IPR058163">
    <property type="entry name" value="LysR-type_TF_proteobact-type"/>
</dbReference>
<dbReference type="CDD" id="cd08422">
    <property type="entry name" value="PBP2_CrgA_like"/>
    <property type="match status" value="1"/>
</dbReference>
<dbReference type="PROSITE" id="PS50931">
    <property type="entry name" value="HTH_LYSR"/>
    <property type="match status" value="1"/>
</dbReference>
<dbReference type="PANTHER" id="PTHR30537">
    <property type="entry name" value="HTH-TYPE TRANSCRIPTIONAL REGULATOR"/>
    <property type="match status" value="1"/>
</dbReference>
<evidence type="ECO:0000256" key="3">
    <source>
        <dbReference type="ARBA" id="ARBA00023125"/>
    </source>
</evidence>
<keyword evidence="9" id="KW-1185">Reference proteome</keyword>
<sequence>MDKLTAMQIFTRVVDAGSFVKAADQLDISTSAVSRLVAELEAHLNTRLLQRSTRKLSLTEAGRLYHGRCLQILGDVAEAESELGQEGQRPFGLLRINVPVSFGQLHLSPLISAYQQAHPDVIVEVELTDRSVDLVEEGFDLALRISSQITDTLVARRLATIRIVTAAAPSYLAKHGRPLSPADLANHNCLIYTHGTRRGEWDFSGPDGDITVKVAGHFRANNGDLLRRAALAGEGIICEPSFLIGEDLASGALEILLPDYATPELALYAVYPSRRHLSAKIRSFIDFLPAQMSEPPAWDGWMKK</sequence>
<dbReference type="EMBL" id="UGHR01000004">
    <property type="protein sequence ID" value="STR45307.1"/>
    <property type="molecule type" value="Genomic_DNA"/>
</dbReference>
<dbReference type="PANTHER" id="PTHR30537:SF35">
    <property type="entry name" value="TRANSCRIPTIONAL REGULATORY PROTEIN"/>
    <property type="match status" value="1"/>
</dbReference>
<dbReference type="InterPro" id="IPR005119">
    <property type="entry name" value="LysR_subst-bd"/>
</dbReference>
<dbReference type="SUPFAM" id="SSF53850">
    <property type="entry name" value="Periplasmic binding protein-like II"/>
    <property type="match status" value="1"/>
</dbReference>
<evidence type="ECO:0000313" key="9">
    <source>
        <dbReference type="Proteomes" id="UP000295794"/>
    </source>
</evidence>
<organism evidence="6 8">
    <name type="scientific">Iodobacter fluviatilis</name>
    <dbReference type="NCBI Taxonomy" id="537"/>
    <lineage>
        <taxon>Bacteria</taxon>
        <taxon>Pseudomonadati</taxon>
        <taxon>Pseudomonadota</taxon>
        <taxon>Betaproteobacteria</taxon>
        <taxon>Neisseriales</taxon>
        <taxon>Chitinibacteraceae</taxon>
        <taxon>Iodobacter</taxon>
    </lineage>
</organism>
<feature type="domain" description="HTH lysR-type" evidence="5">
    <location>
        <begin position="1"/>
        <end position="59"/>
    </location>
</feature>
<evidence type="ECO:0000256" key="1">
    <source>
        <dbReference type="ARBA" id="ARBA00009437"/>
    </source>
</evidence>
<comment type="similarity">
    <text evidence="1">Belongs to the LysR transcriptional regulatory family.</text>
</comment>
<dbReference type="FunFam" id="3.40.190.290:FF:000001">
    <property type="entry name" value="Transcriptional regulator, LysR family"/>
    <property type="match status" value="1"/>
</dbReference>
<dbReference type="FunFam" id="1.10.10.10:FF:000001">
    <property type="entry name" value="LysR family transcriptional regulator"/>
    <property type="match status" value="1"/>
</dbReference>
<dbReference type="Gene3D" id="1.10.10.10">
    <property type="entry name" value="Winged helix-like DNA-binding domain superfamily/Winged helix DNA-binding domain"/>
    <property type="match status" value="1"/>
</dbReference>
<dbReference type="EMBL" id="SMBT01000008">
    <property type="protein sequence ID" value="TCU85009.1"/>
    <property type="molecule type" value="Genomic_DNA"/>
</dbReference>
<protein>
    <submittedName>
        <fullName evidence="6">D-malate degradation protein R</fullName>
    </submittedName>
    <submittedName>
        <fullName evidence="7">DNA-binding transcriptional LysR family regulator</fullName>
    </submittedName>
</protein>
<dbReference type="OrthoDB" id="9178040at2"/>
<dbReference type="InterPro" id="IPR036390">
    <property type="entry name" value="WH_DNA-bd_sf"/>
</dbReference>
<dbReference type="SUPFAM" id="SSF46785">
    <property type="entry name" value="Winged helix' DNA-binding domain"/>
    <property type="match status" value="1"/>
</dbReference>
<evidence type="ECO:0000313" key="6">
    <source>
        <dbReference type="EMBL" id="STR45307.1"/>
    </source>
</evidence>
<dbReference type="RefSeq" id="WP_115229981.1">
    <property type="nucleotide sequence ID" value="NZ_CAWOLO010000008.1"/>
</dbReference>
<evidence type="ECO:0000256" key="4">
    <source>
        <dbReference type="ARBA" id="ARBA00023163"/>
    </source>
</evidence>
<evidence type="ECO:0000256" key="2">
    <source>
        <dbReference type="ARBA" id="ARBA00023015"/>
    </source>
</evidence>
<dbReference type="Pfam" id="PF03466">
    <property type="entry name" value="LysR_substrate"/>
    <property type="match status" value="1"/>
</dbReference>
<accession>A0A377SWF8</accession>
<dbReference type="GO" id="GO:0003700">
    <property type="term" value="F:DNA-binding transcription factor activity"/>
    <property type="evidence" value="ECO:0007669"/>
    <property type="project" value="InterPro"/>
</dbReference>
<keyword evidence="2" id="KW-0805">Transcription regulation</keyword>
<gene>
    <name evidence="6" type="primary">dmlR_13</name>
    <name evidence="7" type="ORF">EV682_10832</name>
    <name evidence="6" type="ORF">NCTC11159_03868</name>
</gene>
<dbReference type="Pfam" id="PF00126">
    <property type="entry name" value="HTH_1"/>
    <property type="match status" value="1"/>
</dbReference>
<name>A0A377SWF8_9NEIS</name>
<dbReference type="Proteomes" id="UP000255108">
    <property type="component" value="Unassembled WGS sequence"/>
</dbReference>
<dbReference type="Gene3D" id="3.40.190.290">
    <property type="match status" value="1"/>
</dbReference>
<proteinExistence type="inferred from homology"/>
<reference evidence="6 8" key="1">
    <citation type="submission" date="2018-06" db="EMBL/GenBank/DDBJ databases">
        <authorList>
            <consortium name="Pathogen Informatics"/>
            <person name="Doyle S."/>
        </authorList>
    </citation>
    <scope>NUCLEOTIDE SEQUENCE [LARGE SCALE GENOMIC DNA]</scope>
    <source>
        <strain evidence="6 8">NCTC11159</strain>
    </source>
</reference>